<evidence type="ECO:0000259" key="12">
    <source>
        <dbReference type="Pfam" id="PF17927"/>
    </source>
</evidence>
<feature type="region of interest" description="Disordered" evidence="10">
    <location>
        <begin position="409"/>
        <end position="448"/>
    </location>
</feature>
<evidence type="ECO:0000256" key="2">
    <source>
        <dbReference type="ARBA" id="ARBA00009601"/>
    </source>
</evidence>
<dbReference type="EMBL" id="JAEHOD010000003">
    <property type="protein sequence ID" value="KAG2453778.1"/>
    <property type="molecule type" value="Genomic_DNA"/>
</dbReference>
<dbReference type="GO" id="GO:0005737">
    <property type="term" value="C:cytoplasm"/>
    <property type="evidence" value="ECO:0007669"/>
    <property type="project" value="TreeGrafter"/>
</dbReference>
<keyword evidence="6" id="KW-0547">Nucleotide-binding</keyword>
<evidence type="ECO:0000256" key="4">
    <source>
        <dbReference type="ARBA" id="ARBA00022679"/>
    </source>
</evidence>
<dbReference type="InterPro" id="IPR040464">
    <property type="entry name" value="InsP(3)kin_ATP-grasp"/>
</dbReference>
<feature type="compositionally biased region" description="Basic and acidic residues" evidence="10">
    <location>
        <begin position="526"/>
        <end position="545"/>
    </location>
</feature>
<evidence type="ECO:0000313" key="14">
    <source>
        <dbReference type="Proteomes" id="UP000613740"/>
    </source>
</evidence>
<feature type="region of interest" description="Disordered" evidence="10">
    <location>
        <begin position="507"/>
        <end position="545"/>
    </location>
</feature>
<sequence length="597" mass="60912">MSLPKENFNAIVGMCFLPKKLPRVLTPQLRQLAATAGLQLVALEPHAGHGLGFQLPRTTAPRADSTGSAAAPPSRVVTAAAAVEQAQGGRSLTSTSEFNRPLDVIVHKLHRDEVWEAALAAYAAAHPTTVVLDPPAAIHATEDRAVMLAAAVPAAGLTLRVPLRLQASQVPGSNGSGAGEDERGGGLEGGPGRQDADTVKVEVEVEVEAPHQVVVETREELRQLVAEGRASASGVAAGGLRPPLLVKTRRTDAASGSGHGVAVVRCWAELEQQAAALQPPVASLAAEAAGGGSGSTGSVPEATVTAAAGGPAPGDALGPFEPLVVQQYVPHSQELYKVYVLGRHVRVERRATLTQEQVGARPGGGGAGGDAEAQQGSGGIGAVGARAAGSHVSVVHRISTAPLAHHATTTSAPVVSGGAAPADSGAGGAADGAAPAAAATGTADDGDGGTDVDEAVLAAVARALSTQLGLTMFNFDLVLPVDQPLSQEAGGGAGGVTERGEAVGLLPYDALPEDGGDRAAKRRRHMAEDQPELKPEPEPEPRQERMPRRLRLCVVDVNYWPGFDKIQGWEAMLVEHLRAAADESLAARRLKAPAVLE</sequence>
<feature type="domain" description="Inositol 1,3,4-trisphosphate 5/6-kinase ATP-grasp" evidence="11">
    <location>
        <begin position="322"/>
        <end position="354"/>
    </location>
</feature>
<evidence type="ECO:0000313" key="13">
    <source>
        <dbReference type="EMBL" id="KAG2453778.1"/>
    </source>
</evidence>
<comment type="similarity">
    <text evidence="2">Belongs to the ITPK1 family.</text>
</comment>
<dbReference type="InterPro" id="IPR008656">
    <property type="entry name" value="Inositol_tetrakis-P_1-kinase"/>
</dbReference>
<evidence type="ECO:0000256" key="6">
    <source>
        <dbReference type="ARBA" id="ARBA00022741"/>
    </source>
</evidence>
<evidence type="ECO:0000256" key="10">
    <source>
        <dbReference type="SAM" id="MobiDB-lite"/>
    </source>
</evidence>
<accession>A0A835WT84</accession>
<dbReference type="GO" id="GO:0052725">
    <property type="term" value="F:inositol-1,3,4-trisphosphate 6-kinase activity"/>
    <property type="evidence" value="ECO:0007669"/>
    <property type="project" value="InterPro"/>
</dbReference>
<organism evidence="13 14">
    <name type="scientific">Chlamydomonas schloesseri</name>
    <dbReference type="NCBI Taxonomy" id="2026947"/>
    <lineage>
        <taxon>Eukaryota</taxon>
        <taxon>Viridiplantae</taxon>
        <taxon>Chlorophyta</taxon>
        <taxon>core chlorophytes</taxon>
        <taxon>Chlorophyceae</taxon>
        <taxon>CS clade</taxon>
        <taxon>Chlamydomonadales</taxon>
        <taxon>Chlamydomonadaceae</taxon>
        <taxon>Chlamydomonas</taxon>
    </lineage>
</organism>
<dbReference type="GO" id="GO:0005524">
    <property type="term" value="F:ATP binding"/>
    <property type="evidence" value="ECO:0007669"/>
    <property type="project" value="UniProtKB-KW"/>
</dbReference>
<dbReference type="GO" id="GO:0052726">
    <property type="term" value="F:inositol-1,3,4-trisphosphate 5-kinase activity"/>
    <property type="evidence" value="ECO:0007669"/>
    <property type="project" value="InterPro"/>
</dbReference>
<keyword evidence="4" id="KW-0808">Transferase</keyword>
<gene>
    <name evidence="13" type="ORF">HYH02_001988</name>
</gene>
<keyword evidence="14" id="KW-1185">Reference proteome</keyword>
<evidence type="ECO:0000256" key="1">
    <source>
        <dbReference type="ARBA" id="ARBA00001946"/>
    </source>
</evidence>
<dbReference type="Pfam" id="PF17927">
    <property type="entry name" value="Ins134_P3_kin_N"/>
    <property type="match status" value="1"/>
</dbReference>
<evidence type="ECO:0000259" key="11">
    <source>
        <dbReference type="Pfam" id="PF05770"/>
    </source>
</evidence>
<evidence type="ECO:0000256" key="9">
    <source>
        <dbReference type="ARBA" id="ARBA00022842"/>
    </source>
</evidence>
<dbReference type="PANTHER" id="PTHR14217:SF39">
    <property type="entry name" value="INOSITOL-TETRAKISPHOSPHATE 1-KINASE 3"/>
    <property type="match status" value="1"/>
</dbReference>
<dbReference type="Pfam" id="PF05770">
    <property type="entry name" value="Ins134_P3_kin"/>
    <property type="match status" value="1"/>
</dbReference>
<feature type="region of interest" description="Disordered" evidence="10">
    <location>
        <begin position="55"/>
        <end position="74"/>
    </location>
</feature>
<evidence type="ECO:0000256" key="3">
    <source>
        <dbReference type="ARBA" id="ARBA00011245"/>
    </source>
</evidence>
<name>A0A835WT84_9CHLO</name>
<reference evidence="13" key="1">
    <citation type="journal article" date="2020" name="bioRxiv">
        <title>Comparative genomics of Chlamydomonas.</title>
        <authorList>
            <person name="Craig R.J."/>
            <person name="Hasan A.R."/>
            <person name="Ness R.W."/>
            <person name="Keightley P.D."/>
        </authorList>
    </citation>
    <scope>NUCLEOTIDE SEQUENCE</scope>
    <source>
        <strain evidence="13">CCAP 11/173</strain>
    </source>
</reference>
<feature type="compositionally biased region" description="Low complexity" evidence="10">
    <location>
        <begin position="431"/>
        <end position="443"/>
    </location>
</feature>
<evidence type="ECO:0000256" key="7">
    <source>
        <dbReference type="ARBA" id="ARBA00022777"/>
    </source>
</evidence>
<dbReference type="OrthoDB" id="550459at2759"/>
<proteinExistence type="inferred from homology"/>
<keyword evidence="9" id="KW-0460">Magnesium</keyword>
<keyword evidence="5" id="KW-0479">Metal-binding</keyword>
<keyword evidence="8" id="KW-0067">ATP-binding</keyword>
<comment type="subunit">
    <text evidence="3">Monomer.</text>
</comment>
<protein>
    <submittedName>
        <fullName evidence="13">Uncharacterized protein</fullName>
    </submittedName>
</protein>
<dbReference type="GO" id="GO:0032957">
    <property type="term" value="P:inositol trisphosphate metabolic process"/>
    <property type="evidence" value="ECO:0007669"/>
    <property type="project" value="InterPro"/>
</dbReference>
<feature type="domain" description="Inositol-tetrakisphosphate 1-kinase N-terminal" evidence="12">
    <location>
        <begin position="101"/>
        <end position="138"/>
    </location>
</feature>
<comment type="caution">
    <text evidence="13">The sequence shown here is derived from an EMBL/GenBank/DDBJ whole genome shotgun (WGS) entry which is preliminary data.</text>
</comment>
<dbReference type="Proteomes" id="UP000613740">
    <property type="component" value="Unassembled WGS sequence"/>
</dbReference>
<dbReference type="AlphaFoldDB" id="A0A835WT84"/>
<dbReference type="GO" id="GO:0047325">
    <property type="term" value="F:inositol-3,4,5,6-tetrakisphosphate 1-kinase activity"/>
    <property type="evidence" value="ECO:0007669"/>
    <property type="project" value="InterPro"/>
</dbReference>
<keyword evidence="7" id="KW-0418">Kinase</keyword>
<dbReference type="Gene3D" id="3.30.470.20">
    <property type="entry name" value="ATP-grasp fold, B domain"/>
    <property type="match status" value="2"/>
</dbReference>
<comment type="cofactor">
    <cofactor evidence="1">
        <name>Mg(2+)</name>
        <dbReference type="ChEBI" id="CHEBI:18420"/>
    </cofactor>
</comment>
<dbReference type="PANTHER" id="PTHR14217">
    <property type="entry name" value="INOSITOL-TETRAKISPHOSPHATE 1-KINASE"/>
    <property type="match status" value="1"/>
</dbReference>
<feature type="region of interest" description="Disordered" evidence="10">
    <location>
        <begin position="353"/>
        <end position="382"/>
    </location>
</feature>
<evidence type="ECO:0000256" key="8">
    <source>
        <dbReference type="ARBA" id="ARBA00022840"/>
    </source>
</evidence>
<feature type="region of interest" description="Disordered" evidence="10">
    <location>
        <begin position="168"/>
        <end position="197"/>
    </location>
</feature>
<evidence type="ECO:0000256" key="5">
    <source>
        <dbReference type="ARBA" id="ARBA00022723"/>
    </source>
</evidence>
<dbReference type="InterPro" id="IPR041429">
    <property type="entry name" value="ITPK1_N"/>
</dbReference>
<dbReference type="GO" id="GO:0000287">
    <property type="term" value="F:magnesium ion binding"/>
    <property type="evidence" value="ECO:0007669"/>
    <property type="project" value="InterPro"/>
</dbReference>